<keyword evidence="4" id="KW-1185">Reference proteome</keyword>
<dbReference type="GO" id="GO:0016779">
    <property type="term" value="F:nucleotidyltransferase activity"/>
    <property type="evidence" value="ECO:0007669"/>
    <property type="project" value="UniProtKB-KW"/>
</dbReference>
<dbReference type="STRING" id="295108.HT99x_01289"/>
<reference evidence="2" key="1">
    <citation type="submission" date="2015-09" db="EMBL/GenBank/DDBJ databases">
        <title>Draft Genome Sequences of Two Novel Amoeba-resistant Intranuclear Bacteria, Candidatus Berkiella cookevillensis and Candidatus Berkiella aquae.</title>
        <authorList>
            <person name="Mehari Y.T."/>
            <person name="Arivett B.A."/>
            <person name="Farone A.L."/>
            <person name="Gunderson J.H."/>
            <person name="Farone M.B."/>
        </authorList>
    </citation>
    <scope>NUCLEOTIDE SEQUENCE [LARGE SCALE GENOMIC DNA]</scope>
    <source>
        <strain evidence="2">HT99</strain>
    </source>
</reference>
<accession>A0A0Q9YLK7</accession>
<organism evidence="2">
    <name type="scientific">Candidatus Berkiella aquae</name>
    <dbReference type="NCBI Taxonomy" id="295108"/>
    <lineage>
        <taxon>Bacteria</taxon>
        <taxon>Pseudomonadati</taxon>
        <taxon>Pseudomonadota</taxon>
        <taxon>Gammaproteobacteria</taxon>
        <taxon>Candidatus Berkiellales</taxon>
        <taxon>Candidatus Berkiellaceae</taxon>
        <taxon>Candidatus Berkiella</taxon>
    </lineage>
</organism>
<keyword evidence="2" id="KW-0808">Transferase</keyword>
<dbReference type="OrthoDB" id="9763644at2"/>
<dbReference type="AlphaFoldDB" id="A0A0Q9YLK7"/>
<evidence type="ECO:0000259" key="1">
    <source>
        <dbReference type="Pfam" id="PF13362"/>
    </source>
</evidence>
<protein>
    <submittedName>
        <fullName evidence="2">DNA primase TraC</fullName>
        <ecNumber evidence="2">2.7.7.-</ecNumber>
    </submittedName>
    <submittedName>
        <fullName evidence="3">Toprim domain-containing protein</fullName>
    </submittedName>
</protein>
<dbReference type="EMBL" id="LKAJ01000004">
    <property type="protein sequence ID" value="KRG21536.1"/>
    <property type="molecule type" value="Genomic_DNA"/>
</dbReference>
<evidence type="ECO:0000313" key="2">
    <source>
        <dbReference type="EMBL" id="KRG21536.1"/>
    </source>
</evidence>
<gene>
    <name evidence="2" type="primary">traC_2</name>
    <name evidence="3" type="ORF">HT99x_008465</name>
    <name evidence="2" type="ORF">HT99x_01289</name>
</gene>
<dbReference type="CDD" id="cd01029">
    <property type="entry name" value="TOPRIM_primases"/>
    <property type="match status" value="1"/>
</dbReference>
<keyword evidence="2" id="KW-0548">Nucleotidyltransferase</keyword>
<dbReference type="Pfam" id="PF13362">
    <property type="entry name" value="Toprim_3"/>
    <property type="match status" value="1"/>
</dbReference>
<proteinExistence type="predicted"/>
<dbReference type="EMBL" id="LKAJ02000001">
    <property type="protein sequence ID" value="MCS5711466.1"/>
    <property type="molecule type" value="Genomic_DNA"/>
</dbReference>
<dbReference type="InterPro" id="IPR006171">
    <property type="entry name" value="TOPRIM_dom"/>
</dbReference>
<reference evidence="3" key="2">
    <citation type="journal article" date="2016" name="Genome Announc.">
        <title>Draft Genome Sequences of Two Novel Amoeba-Resistant Intranuclear Bacteria, 'Candidatus Berkiella cookevillensis' and 'Candidatus Berkiella aquae'.</title>
        <authorList>
            <person name="Mehari Y.T."/>
            <person name="Arivett B.A."/>
            <person name="Farone A.L."/>
            <person name="Gunderson J.H."/>
            <person name="Farone M.B."/>
        </authorList>
    </citation>
    <scope>NUCLEOTIDE SEQUENCE</scope>
    <source>
        <strain evidence="3">HT99</strain>
    </source>
</reference>
<dbReference type="InterPro" id="IPR034154">
    <property type="entry name" value="TOPRIM_DnaG/twinkle"/>
</dbReference>
<sequence>MQNHIEAFKNSMLTAGLTPPSDIIDDGKLHRFSTSHKKQDSAGWYVLHAAPIPAGCFGDWRKNILEKWCAKDKQEMSPSERVENLRLLAQAREQCQKIRAVQQQQAALKAKRLWASAVPAAPSHPYLVKKRIPAFCARQLGASLVLPIMNLDKDIQSLQFIRPDSNKRLLANGIKKGRFIIVNGQLNSGDFIICEGFATGASLALKYPNDCVIAAIDAGNLKMVATAIRTRYPYCRIVICADDDRLTPDNPGLTKAQEAADASGAILASPPWPYGAPQELTDYNDLMCWLAERGAE</sequence>
<dbReference type="EC" id="2.7.7.-" evidence="2"/>
<dbReference type="Proteomes" id="UP000051497">
    <property type="component" value="Unassembled WGS sequence"/>
</dbReference>
<reference evidence="3" key="3">
    <citation type="submission" date="2021-06" db="EMBL/GenBank/DDBJ databases">
        <title>Genomic Description and Analysis of Intracellular Bacteria, Candidatus Berkiella cookevillensis and Candidatus Berkiella aquae.</title>
        <authorList>
            <person name="Kidane D.T."/>
            <person name="Mehari Y.T."/>
            <person name="Rice F.C."/>
            <person name="Arivett B.A."/>
            <person name="Farone A.L."/>
            <person name="Berk S.G."/>
            <person name="Farone M.B."/>
        </authorList>
    </citation>
    <scope>NUCLEOTIDE SEQUENCE</scope>
    <source>
        <strain evidence="3">HT99</strain>
    </source>
</reference>
<evidence type="ECO:0000313" key="3">
    <source>
        <dbReference type="EMBL" id="MCS5711466.1"/>
    </source>
</evidence>
<dbReference type="RefSeq" id="WP_075065918.1">
    <property type="nucleotide sequence ID" value="NZ_LKAJ02000001.1"/>
</dbReference>
<comment type="caution">
    <text evidence="2">The sequence shown here is derived from an EMBL/GenBank/DDBJ whole genome shotgun (WGS) entry which is preliminary data.</text>
</comment>
<feature type="domain" description="Toprim" evidence="1">
    <location>
        <begin position="191"/>
        <end position="287"/>
    </location>
</feature>
<evidence type="ECO:0000313" key="4">
    <source>
        <dbReference type="Proteomes" id="UP000051497"/>
    </source>
</evidence>
<dbReference type="PATRIC" id="fig|1590043.3.peg.1307"/>
<name>A0A0Q9YLK7_9GAMM</name>